<name>A0A2H4ZP02_9EUKA</name>
<keyword evidence="1" id="KW-0472">Membrane</keyword>
<keyword evidence="1" id="KW-0812">Transmembrane</keyword>
<protein>
    <recommendedName>
        <fullName evidence="3">DUF3685 domain-containing protein</fullName>
    </recommendedName>
</protein>
<organism evidence="2">
    <name type="scientific">Paulinella longichromatophora</name>
    <dbReference type="NCBI Taxonomy" id="1708747"/>
    <lineage>
        <taxon>Eukaryota</taxon>
        <taxon>Sar</taxon>
        <taxon>Rhizaria</taxon>
        <taxon>Cercozoa</taxon>
        <taxon>Imbricatea</taxon>
        <taxon>Silicofilosea</taxon>
        <taxon>Euglyphida</taxon>
        <taxon>Paulinellidae</taxon>
        <taxon>Paulinella</taxon>
    </lineage>
</organism>
<gene>
    <name evidence="2" type="ORF">PLO_265</name>
</gene>
<reference evidence="2" key="1">
    <citation type="submission" date="2017-10" db="EMBL/GenBank/DDBJ databases">
        <title>Paulinella longichromatophora chromatophore genome.</title>
        <authorList>
            <person name="Lhee D."/>
            <person name="Yoon H.S."/>
        </authorList>
    </citation>
    <scope>NUCLEOTIDE SEQUENCE</scope>
</reference>
<keyword evidence="1" id="KW-1133">Transmembrane helix</keyword>
<evidence type="ECO:0000313" key="2">
    <source>
        <dbReference type="EMBL" id="AUG32264.1"/>
    </source>
</evidence>
<proteinExistence type="predicted"/>
<dbReference type="EMBL" id="MG264610">
    <property type="protein sequence ID" value="AUG32264.1"/>
    <property type="molecule type" value="Genomic_DNA"/>
</dbReference>
<dbReference type="Pfam" id="PF12452">
    <property type="entry name" value="DUF3685"/>
    <property type="match status" value="1"/>
</dbReference>
<keyword evidence="2" id="KW-0934">Plastid</keyword>
<sequence>MIYRLLQNGLDQVNQNLNFVNLLYKIASKSLVKKLLIKGRQRELNKARIVFLWVWNSLAFTNFHINLNTFQSYSYLPSINLDISEHGCQKAWNQIKERLETVFINDLVNETGYLLAIEALNYERRRDLLLALLSQFDLIIKELYQKKLYGEELNSFWYQLQPGLFRAALEEMAGLHVEICRNGELKSVVSLLINNCTWEEDRELPSPQSMLGPLAQGQPILIEGYLLSLDDRRAILQIEILVTNWLIRTAELIGAEILSECSDWPELRCYLLRRDLMITRNLERLRNQLNNQEWWNLCFERPVRLYESKRLVWRIKNTSIVSSFITEPRDEELQRLPWWQQLITLIMETRDAAAPQLQILFQRIGNLIVIVLTQVIGKAIGLIVRGVLQGMGRTFTGS</sequence>
<dbReference type="AlphaFoldDB" id="A0A2H4ZP02"/>
<evidence type="ECO:0000256" key="1">
    <source>
        <dbReference type="SAM" id="Phobius"/>
    </source>
</evidence>
<evidence type="ECO:0008006" key="3">
    <source>
        <dbReference type="Google" id="ProtNLM"/>
    </source>
</evidence>
<dbReference type="InterPro" id="IPR022552">
    <property type="entry name" value="UPF_Ycf55"/>
</dbReference>
<geneLocation type="plastid" evidence="2"/>
<feature type="transmembrane region" description="Helical" evidence="1">
    <location>
        <begin position="367"/>
        <end position="388"/>
    </location>
</feature>
<accession>A0A2H4ZP02</accession>